<dbReference type="EMBL" id="DSMU01000136">
    <property type="protein sequence ID" value="HEL65469.1"/>
    <property type="molecule type" value="Genomic_DNA"/>
</dbReference>
<evidence type="ECO:0000256" key="1">
    <source>
        <dbReference type="SAM" id="MobiDB-lite"/>
    </source>
</evidence>
<dbReference type="InterPro" id="IPR027417">
    <property type="entry name" value="P-loop_NTPase"/>
</dbReference>
<dbReference type="PANTHER" id="PTHR30153:SF2">
    <property type="entry name" value="REPLICATIVE DNA HELICASE"/>
    <property type="match status" value="1"/>
</dbReference>
<dbReference type="GO" id="GO:0005829">
    <property type="term" value="C:cytosol"/>
    <property type="evidence" value="ECO:0007669"/>
    <property type="project" value="TreeGrafter"/>
</dbReference>
<reference evidence="3" key="1">
    <citation type="journal article" date="2020" name="mSystems">
        <title>Genome- and Community-Level Interaction Insights into Carbon Utilization and Element Cycling Functions of Hydrothermarchaeota in Hydrothermal Sediment.</title>
        <authorList>
            <person name="Zhou Z."/>
            <person name="Liu Y."/>
            <person name="Xu W."/>
            <person name="Pan J."/>
            <person name="Luo Z.H."/>
            <person name="Li M."/>
        </authorList>
    </citation>
    <scope>NUCLEOTIDE SEQUENCE [LARGE SCALE GENOMIC DNA]</scope>
    <source>
        <strain evidence="3">SpSt-300</strain>
    </source>
</reference>
<evidence type="ECO:0000313" key="3">
    <source>
        <dbReference type="EMBL" id="HEL65469.1"/>
    </source>
</evidence>
<dbReference type="GO" id="GO:0006260">
    <property type="term" value="P:DNA replication"/>
    <property type="evidence" value="ECO:0007669"/>
    <property type="project" value="InterPro"/>
</dbReference>
<dbReference type="Pfam" id="PF03796">
    <property type="entry name" value="DnaB_C"/>
    <property type="match status" value="1"/>
</dbReference>
<dbReference type="GO" id="GO:0005524">
    <property type="term" value="F:ATP binding"/>
    <property type="evidence" value="ECO:0007669"/>
    <property type="project" value="InterPro"/>
</dbReference>
<protein>
    <submittedName>
        <fullName evidence="3">DNA helicase</fullName>
    </submittedName>
</protein>
<dbReference type="PROSITE" id="PS51199">
    <property type="entry name" value="SF4_HELICASE"/>
    <property type="match status" value="1"/>
</dbReference>
<feature type="domain" description="SF4 helicase" evidence="2">
    <location>
        <begin position="162"/>
        <end position="439"/>
    </location>
</feature>
<dbReference type="Gene3D" id="1.10.860.10">
    <property type="entry name" value="DNAb Helicase, Chain A"/>
    <property type="match status" value="1"/>
</dbReference>
<sequence>MVPLVAPAAAFADPELEKQVLAALARNADTFYRYAEDYLTPEVFSDAGNRQLFREIDAAFASGQTPPDVEAAPVADLDAAVRKLCDLAQRRKAAEVVAQFWADLGAGKATGDVLAAAIEKLSEAQQAVKALAPGEVRAFSELLAEAERDLAEKARLLRETGRPTAHPSFGPEQQQLTELLGGLQPGVYALGGQPGLGKTFLALTWAHRYLIAEKDTAVVWVDVNETRPLNLLALRLTCVNARRNPYEFERALADPAEFHQIAAQARAALGGRFAVLDAEQNTTVAHVRGAVRRLMAQTGAKRVMVVVDYIQKFAHIAAGGGFTDIRQRVIAAVAGLTGLVKVCNGPVIVISSLSKDAYRRGVKGNEANVADFKEAGEVEYTADVGIQLRWADDPRNPDPASAVKVLDCWIVKNRFGPTGVVKLYSLRTEARYTESDPGEVAMPPLLRDAPGAVPPPEPAEGPANWDVF</sequence>
<keyword evidence="3" id="KW-0378">Hydrolase</keyword>
<proteinExistence type="predicted"/>
<name>A0A7C2E279_9THEO</name>
<dbReference type="SUPFAM" id="SSF52540">
    <property type="entry name" value="P-loop containing nucleoside triphosphate hydrolases"/>
    <property type="match status" value="1"/>
</dbReference>
<dbReference type="PANTHER" id="PTHR30153">
    <property type="entry name" value="REPLICATIVE DNA HELICASE DNAB"/>
    <property type="match status" value="1"/>
</dbReference>
<evidence type="ECO:0000259" key="2">
    <source>
        <dbReference type="PROSITE" id="PS51199"/>
    </source>
</evidence>
<gene>
    <name evidence="3" type="ORF">ENQ34_02140</name>
</gene>
<feature type="region of interest" description="Disordered" evidence="1">
    <location>
        <begin position="435"/>
        <end position="468"/>
    </location>
</feature>
<keyword evidence="3" id="KW-0547">Nucleotide-binding</keyword>
<dbReference type="AlphaFoldDB" id="A0A7C2E279"/>
<comment type="caution">
    <text evidence="3">The sequence shown here is derived from an EMBL/GenBank/DDBJ whole genome shotgun (WGS) entry which is preliminary data.</text>
</comment>
<organism evidence="3">
    <name type="scientific">Ammonifex degensii</name>
    <dbReference type="NCBI Taxonomy" id="42838"/>
    <lineage>
        <taxon>Bacteria</taxon>
        <taxon>Bacillati</taxon>
        <taxon>Bacillota</taxon>
        <taxon>Clostridia</taxon>
        <taxon>Thermoanaerobacterales</taxon>
        <taxon>Thermoanaerobacteraceae</taxon>
        <taxon>Ammonifex</taxon>
    </lineage>
</organism>
<dbReference type="InterPro" id="IPR007694">
    <property type="entry name" value="DNA_helicase_DnaB-like_C"/>
</dbReference>
<dbReference type="GO" id="GO:0003678">
    <property type="term" value="F:DNA helicase activity"/>
    <property type="evidence" value="ECO:0007669"/>
    <property type="project" value="InterPro"/>
</dbReference>
<keyword evidence="3" id="KW-0347">Helicase</keyword>
<dbReference type="InterPro" id="IPR016136">
    <property type="entry name" value="DNA_helicase_N/primase_C"/>
</dbReference>
<dbReference type="Gene3D" id="3.40.50.300">
    <property type="entry name" value="P-loop containing nucleotide triphosphate hydrolases"/>
    <property type="match status" value="1"/>
</dbReference>
<keyword evidence="3" id="KW-0067">ATP-binding</keyword>
<accession>A0A7C2E279</accession>